<dbReference type="Pfam" id="PF17210">
    <property type="entry name" value="SdrD_B"/>
    <property type="match status" value="1"/>
</dbReference>
<evidence type="ECO:0000313" key="9">
    <source>
        <dbReference type="Proteomes" id="UP000741282"/>
    </source>
</evidence>
<comment type="caution">
    <text evidence="8">The sequence shown here is derived from an EMBL/GenBank/DDBJ whole genome shotgun (WGS) entry which is preliminary data.</text>
</comment>
<dbReference type="InterPro" id="IPR051172">
    <property type="entry name" value="Chlamydia_OmcB"/>
</dbReference>
<dbReference type="InterPro" id="IPR013783">
    <property type="entry name" value="Ig-like_fold"/>
</dbReference>
<accession>A0A955KYH9</accession>
<dbReference type="Gene3D" id="2.60.40.1170">
    <property type="entry name" value="Mu homology domain, subdomain B"/>
    <property type="match status" value="1"/>
</dbReference>
<keyword evidence="5" id="KW-0472">Membrane</keyword>
<feature type="domain" description="SD-repeat containing protein B" evidence="7">
    <location>
        <begin position="636"/>
        <end position="712"/>
    </location>
</feature>
<dbReference type="Gene3D" id="2.60.40.10">
    <property type="entry name" value="Immunoglobulins"/>
    <property type="match status" value="1"/>
</dbReference>
<evidence type="ECO:0000256" key="1">
    <source>
        <dbReference type="ARBA" id="ARBA00004613"/>
    </source>
</evidence>
<keyword evidence="2" id="KW-0964">Secreted</keyword>
<evidence type="ECO:0000256" key="2">
    <source>
        <dbReference type="ARBA" id="ARBA00022525"/>
    </source>
</evidence>
<feature type="domain" description="DUF11" evidence="6">
    <location>
        <begin position="260"/>
        <end position="357"/>
    </location>
</feature>
<feature type="domain" description="DUF11" evidence="6">
    <location>
        <begin position="509"/>
        <end position="622"/>
    </location>
</feature>
<evidence type="ECO:0000256" key="3">
    <source>
        <dbReference type="ARBA" id="ARBA00022729"/>
    </source>
</evidence>
<evidence type="ECO:0000259" key="7">
    <source>
        <dbReference type="Pfam" id="PF17210"/>
    </source>
</evidence>
<proteinExistence type="predicted"/>
<feature type="non-terminal residue" evidence="8">
    <location>
        <position position="1"/>
    </location>
</feature>
<dbReference type="PANTHER" id="PTHR34819:SF5">
    <property type="entry name" value="CONSERVED REPEAT DOMAIN PROTEIN"/>
    <property type="match status" value="1"/>
</dbReference>
<comment type="subcellular location">
    <subcellularLocation>
        <location evidence="1">Secreted</location>
    </subcellularLocation>
</comment>
<evidence type="ECO:0000313" key="8">
    <source>
        <dbReference type="EMBL" id="MCA9377270.1"/>
    </source>
</evidence>
<dbReference type="NCBIfam" id="TIGR01451">
    <property type="entry name" value="B_ant_repeat"/>
    <property type="match status" value="2"/>
</dbReference>
<reference evidence="8" key="2">
    <citation type="journal article" date="2021" name="Microbiome">
        <title>Successional dynamics and alternative stable states in a saline activated sludge microbial community over 9 years.</title>
        <authorList>
            <person name="Wang Y."/>
            <person name="Ye J."/>
            <person name="Ju F."/>
            <person name="Liu L."/>
            <person name="Boyd J.A."/>
            <person name="Deng Y."/>
            <person name="Parks D.H."/>
            <person name="Jiang X."/>
            <person name="Yin X."/>
            <person name="Woodcroft B.J."/>
            <person name="Tyson G.W."/>
            <person name="Hugenholtz P."/>
            <person name="Polz M.F."/>
            <person name="Zhang T."/>
        </authorList>
    </citation>
    <scope>NUCLEOTIDE SEQUENCE</scope>
    <source>
        <strain evidence="8">HKST-UBA17</strain>
    </source>
</reference>
<gene>
    <name evidence="8" type="ORF">KC685_05130</name>
</gene>
<organism evidence="8 9">
    <name type="scientific">Candidatus Dojkabacteria bacterium</name>
    <dbReference type="NCBI Taxonomy" id="2099670"/>
    <lineage>
        <taxon>Bacteria</taxon>
        <taxon>Candidatus Dojkabacteria</taxon>
    </lineage>
</organism>
<protein>
    <submittedName>
        <fullName evidence="8">DUF11 domain-containing protein</fullName>
    </submittedName>
</protein>
<reference evidence="8" key="1">
    <citation type="submission" date="2020-04" db="EMBL/GenBank/DDBJ databases">
        <authorList>
            <person name="Zhang T."/>
        </authorList>
    </citation>
    <scope>NUCLEOTIDE SEQUENCE</scope>
    <source>
        <strain evidence="8">HKST-UBA17</strain>
    </source>
</reference>
<feature type="domain" description="DUF11" evidence="6">
    <location>
        <begin position="374"/>
        <end position="440"/>
    </location>
</feature>
<dbReference type="InterPro" id="IPR001434">
    <property type="entry name" value="OmcB-like_DUF11"/>
</dbReference>
<dbReference type="GO" id="GO:0005576">
    <property type="term" value="C:extracellular region"/>
    <property type="evidence" value="ECO:0007669"/>
    <property type="project" value="UniProtKB-SubCell"/>
</dbReference>
<name>A0A955KYH9_9BACT</name>
<dbReference type="Pfam" id="PF01345">
    <property type="entry name" value="DUF11"/>
    <property type="match status" value="4"/>
</dbReference>
<dbReference type="EMBL" id="JAGQLN010000040">
    <property type="protein sequence ID" value="MCA9377270.1"/>
    <property type="molecule type" value="Genomic_DNA"/>
</dbReference>
<evidence type="ECO:0000259" key="6">
    <source>
        <dbReference type="Pfam" id="PF01345"/>
    </source>
</evidence>
<evidence type="ECO:0000256" key="4">
    <source>
        <dbReference type="SAM" id="MobiDB-lite"/>
    </source>
</evidence>
<keyword evidence="5" id="KW-0812">Transmembrane</keyword>
<feature type="region of interest" description="Disordered" evidence="4">
    <location>
        <begin position="237"/>
        <end position="258"/>
    </location>
</feature>
<sequence length="796" mass="88231">QTRTISYSENWGTNYPTSIVNDPATIWDNNWHEETQSATQPSIVTFDDPAIRPGVVMRDDLGAPANWNAGQPVWGQVERPPVIVTLIPYWFNSGQVRLDVPPNLTVSKTVSDNDETNVESNDTRPDEEITYDITVRNIGGRADNVVITDDYDQDLIEILDADGGSDDGDTITWNLPELQHNETVNYTIRARTTAPLAHGTHQAPNTVIVESDQTPPIDDSTHTNITAEVRMEIDKTVSDSDETNSNSNHLQGGHPDNAERLSTYSIYIENSGDADAHLVTINDNVSEVIRNGSIRNISDDGVLTTRIVNGQLVGEIVWDIGDLPQGENRTVTFDVLFNTGIDDNTQINNIAEVRTQEVPPISDSTITTIHSPILEIVKDDGIESAEPSQTVNWVINARNVGTGNAYNVEVYDMIPDRMTISNISDDGVFDNENRKIIWSTTEPDYILNGSYAPDERSTWGDSKQLSFDALLDPMFENGDETLVNIAILEVDFEDQITTEHELPVLTPILEIEKSQELPEVVAPGQSIVYTINYRNVGTGGSPDTILEDTIPEHTTFVEFIDTESSITGNYNDLTRVITWDIGRLESQEEGSVSFRVVIDIPTESETEISNKAVIDSPSTNPVESEVITAVASSCCMGGFIWEDSNNNGKYDESEQGIPDVKINIKWEESEYLGENSVDIYTEFNGHYEYTGLPYHTLLTIKVFKPEGFDNITTPDEFKLVLLPPNESGEIEDYEIDGVRYLTASGCINFLNAGIYRDVILAQTGQSVLPPLVIGMGLIFIGTSISILLIKRKKKQK</sequence>
<keyword evidence="3" id="KW-0732">Signal</keyword>
<dbReference type="SUPFAM" id="SSF117074">
    <property type="entry name" value="Hypothetical protein PA1324"/>
    <property type="match status" value="1"/>
</dbReference>
<dbReference type="PANTHER" id="PTHR34819">
    <property type="entry name" value="LARGE CYSTEINE-RICH PERIPLASMIC PROTEIN OMCB"/>
    <property type="match status" value="1"/>
</dbReference>
<feature type="domain" description="DUF11" evidence="6">
    <location>
        <begin position="117"/>
        <end position="227"/>
    </location>
</feature>
<evidence type="ECO:0000256" key="5">
    <source>
        <dbReference type="SAM" id="Phobius"/>
    </source>
</evidence>
<keyword evidence="5" id="KW-1133">Transmembrane helix</keyword>
<dbReference type="InterPro" id="IPR047589">
    <property type="entry name" value="DUF11_rpt"/>
</dbReference>
<feature type="transmembrane region" description="Helical" evidence="5">
    <location>
        <begin position="767"/>
        <end position="789"/>
    </location>
</feature>
<dbReference type="InterPro" id="IPR033764">
    <property type="entry name" value="Sdr_B"/>
</dbReference>
<dbReference type="AlphaFoldDB" id="A0A955KYH9"/>
<dbReference type="Proteomes" id="UP000741282">
    <property type="component" value="Unassembled WGS sequence"/>
</dbReference>